<keyword evidence="1" id="KW-0812">Transmembrane</keyword>
<feature type="transmembrane region" description="Helical" evidence="1">
    <location>
        <begin position="217"/>
        <end position="236"/>
    </location>
</feature>
<evidence type="ECO:0000313" key="2">
    <source>
        <dbReference type="EMBL" id="MDQ0379840.1"/>
    </source>
</evidence>
<accession>A0ABU0EYA4</accession>
<keyword evidence="3" id="KW-1185">Reference proteome</keyword>
<name>A0ABU0EYA4_9PSEU</name>
<dbReference type="RefSeq" id="WP_306993395.1">
    <property type="nucleotide sequence ID" value="NZ_JAUSUT010000001.1"/>
</dbReference>
<feature type="transmembrane region" description="Helical" evidence="1">
    <location>
        <begin position="187"/>
        <end position="205"/>
    </location>
</feature>
<organism evidence="2 3">
    <name type="scientific">Amycolatopsis thermophila</name>
    <dbReference type="NCBI Taxonomy" id="206084"/>
    <lineage>
        <taxon>Bacteria</taxon>
        <taxon>Bacillati</taxon>
        <taxon>Actinomycetota</taxon>
        <taxon>Actinomycetes</taxon>
        <taxon>Pseudonocardiales</taxon>
        <taxon>Pseudonocardiaceae</taxon>
        <taxon>Amycolatopsis</taxon>
    </lineage>
</organism>
<proteinExistence type="predicted"/>
<sequence>MSKTAPVFPVRPAATLPALDCDSTGLHFTRLAQRGAVSRRWLVRAGFLLVAQLFVTPWPEGPLTAAAGLTLGLGWTGARWWRYGRWARAVEPLLRCSWREVPATLHGRRVRAGGDVFALRGVPTEVRAVVARTGRVWLAGPGERGFAAVRIAGSGAPWPAVRRVRAGARTPARPIDHVRRYRRAWRWWSIAVAGLVAALAAVIVATVRNPAWTAADVVGAILLHLLVLVPLGKALARQADARWILRWHQRPWTRLHAAVAECDWTGRRRAPVHGWAVLPGGEPAVFRIDDCPLDLYTDIFFRRSLWLRGEPGEGEFVVGMPDFPVLTRASIGRRSSTRTTRE</sequence>
<dbReference type="Proteomes" id="UP001229651">
    <property type="component" value="Unassembled WGS sequence"/>
</dbReference>
<protein>
    <submittedName>
        <fullName evidence="2">Uncharacterized protein</fullName>
    </submittedName>
</protein>
<evidence type="ECO:0000256" key="1">
    <source>
        <dbReference type="SAM" id="Phobius"/>
    </source>
</evidence>
<evidence type="ECO:0000313" key="3">
    <source>
        <dbReference type="Proteomes" id="UP001229651"/>
    </source>
</evidence>
<dbReference type="EMBL" id="JAUSUT010000001">
    <property type="protein sequence ID" value="MDQ0379840.1"/>
    <property type="molecule type" value="Genomic_DNA"/>
</dbReference>
<reference evidence="2 3" key="1">
    <citation type="submission" date="2023-07" db="EMBL/GenBank/DDBJ databases">
        <title>Sequencing the genomes of 1000 actinobacteria strains.</title>
        <authorList>
            <person name="Klenk H.-P."/>
        </authorList>
    </citation>
    <scope>NUCLEOTIDE SEQUENCE [LARGE SCALE GENOMIC DNA]</scope>
    <source>
        <strain evidence="2 3">DSM 45805</strain>
    </source>
</reference>
<comment type="caution">
    <text evidence="2">The sequence shown here is derived from an EMBL/GenBank/DDBJ whole genome shotgun (WGS) entry which is preliminary data.</text>
</comment>
<keyword evidence="1" id="KW-0472">Membrane</keyword>
<keyword evidence="1" id="KW-1133">Transmembrane helix</keyword>
<gene>
    <name evidence="2" type="ORF">FB470_003834</name>
</gene>